<accession>A0A7W2F7P1</accession>
<dbReference type="InterPro" id="IPR017549">
    <property type="entry name" value="APMV_L690"/>
</dbReference>
<dbReference type="AlphaFoldDB" id="A0A7W2F7P1"/>
<dbReference type="SUPFAM" id="SSF63825">
    <property type="entry name" value="YWTD domain"/>
    <property type="match status" value="1"/>
</dbReference>
<dbReference type="Proteomes" id="UP000573499">
    <property type="component" value="Unassembled WGS sequence"/>
</dbReference>
<proteinExistence type="predicted"/>
<keyword evidence="2" id="KW-1185">Reference proteome</keyword>
<gene>
    <name evidence="1" type="ORF">H3H39_06215</name>
</gene>
<dbReference type="EMBL" id="JACEZU010000002">
    <property type="protein sequence ID" value="MBA5686647.1"/>
    <property type="molecule type" value="Genomic_DNA"/>
</dbReference>
<name>A0A7W2F7P1_9BURK</name>
<dbReference type="Gene3D" id="2.130.10.10">
    <property type="entry name" value="YVTN repeat-like/Quinoprotein amine dehydrogenase"/>
    <property type="match status" value="1"/>
</dbReference>
<organism evidence="1 2">
    <name type="scientific">Rugamonas apoptosis</name>
    <dbReference type="NCBI Taxonomy" id="2758570"/>
    <lineage>
        <taxon>Bacteria</taxon>
        <taxon>Pseudomonadati</taxon>
        <taxon>Pseudomonadota</taxon>
        <taxon>Betaproteobacteria</taxon>
        <taxon>Burkholderiales</taxon>
        <taxon>Oxalobacteraceae</taxon>
        <taxon>Telluria group</taxon>
        <taxon>Rugamonas</taxon>
    </lineage>
</organism>
<dbReference type="InterPro" id="IPR015943">
    <property type="entry name" value="WD40/YVTN_repeat-like_dom_sf"/>
</dbReference>
<evidence type="ECO:0000313" key="2">
    <source>
        <dbReference type="Proteomes" id="UP000573499"/>
    </source>
</evidence>
<comment type="caution">
    <text evidence="1">The sequence shown here is derived from an EMBL/GenBank/DDBJ whole genome shotgun (WGS) entry which is preliminary data.</text>
</comment>
<protein>
    <submittedName>
        <fullName evidence="1">TIGR03118 family protein</fullName>
    </submittedName>
</protein>
<reference evidence="1 2" key="1">
    <citation type="submission" date="2020-07" db="EMBL/GenBank/DDBJ databases">
        <title>Novel species isolated from subtropical streams in China.</title>
        <authorList>
            <person name="Lu H."/>
        </authorList>
    </citation>
    <scope>NUCLEOTIDE SEQUENCE [LARGE SCALE GENOMIC DNA]</scope>
    <source>
        <strain evidence="1 2">LX47W</strain>
    </source>
</reference>
<dbReference type="NCBIfam" id="TIGR03118">
    <property type="entry name" value="PEPCTERM_chp_1"/>
    <property type="match status" value="1"/>
</dbReference>
<sequence length="345" mass="34852">MLTACGGGYGGGGSYMPPAPPVVSSYAVTSLVSDAVIPAAHTDANLVNGWGVAFNPKGFVWVAANGTSKSTLYDGNGVPQSLVVSTPDAPTGIVFNGTTDFKLTQGGVTGASPFLFSTESGMIAAWSPSVSATTAVTTFDGSGAGAVYKGLAIGSFSGVNYLYAADFHNMRVDVFDTNFAKVSLPGGFTDPGLPAGYAPFGIQVIGDKVYVAYAKRAATGDDEQAGAGLGVLDVYTTGGALVRQLVTGGALNAPWGIAMAPADFGSNSNMLLVGNFGDGKINVYDPANGAAMGTLKGADGQPLVIDGLWGIAFGNGLNSQPTNTLFFAAGPKDEAHGQYGRIDLK</sequence>
<evidence type="ECO:0000313" key="1">
    <source>
        <dbReference type="EMBL" id="MBA5686647.1"/>
    </source>
</evidence>